<dbReference type="GO" id="GO:0005739">
    <property type="term" value="C:mitochondrion"/>
    <property type="evidence" value="ECO:0007669"/>
    <property type="project" value="TreeGrafter"/>
</dbReference>
<dbReference type="InterPro" id="IPR028197">
    <property type="entry name" value="Syntaphilin/Syntabulin"/>
</dbReference>
<keyword evidence="5 7" id="KW-0175">Coiled coil</keyword>
<organism evidence="9 10">
    <name type="scientific">Scleropages formosus</name>
    <name type="common">Asian bonytongue</name>
    <name type="synonym">Osteoglossum formosum</name>
    <dbReference type="NCBI Taxonomy" id="113540"/>
    <lineage>
        <taxon>Eukaryota</taxon>
        <taxon>Metazoa</taxon>
        <taxon>Chordata</taxon>
        <taxon>Craniata</taxon>
        <taxon>Vertebrata</taxon>
        <taxon>Euteleostomi</taxon>
        <taxon>Actinopterygii</taxon>
        <taxon>Neopterygii</taxon>
        <taxon>Teleostei</taxon>
        <taxon>Osteoglossocephala</taxon>
        <taxon>Osteoglossomorpha</taxon>
        <taxon>Osteoglossiformes</taxon>
        <taxon>Osteoglossidae</taxon>
        <taxon>Scleropages</taxon>
    </lineage>
</organism>
<accession>A0A0P7TNG7</accession>
<dbReference type="AlphaFoldDB" id="A0A0P7TNG7"/>
<dbReference type="GO" id="GO:0005881">
    <property type="term" value="C:cytoplasmic microtubule"/>
    <property type="evidence" value="ECO:0007669"/>
    <property type="project" value="TreeGrafter"/>
</dbReference>
<protein>
    <submittedName>
        <fullName evidence="9">Syntaphilin-like</fullName>
    </submittedName>
</protein>
<evidence type="ECO:0000256" key="2">
    <source>
        <dbReference type="ARBA" id="ARBA00022553"/>
    </source>
</evidence>
<dbReference type="PANTHER" id="PTHR16208">
    <property type="entry name" value="MICROTUBULE-ASSOCIATED PROTEIN/SYNTAPHILIN"/>
    <property type="match status" value="1"/>
</dbReference>
<evidence type="ECO:0000256" key="6">
    <source>
        <dbReference type="ARBA" id="ARBA00023136"/>
    </source>
</evidence>
<proteinExistence type="predicted"/>
<evidence type="ECO:0000256" key="3">
    <source>
        <dbReference type="ARBA" id="ARBA00022692"/>
    </source>
</evidence>
<dbReference type="GO" id="GO:0016020">
    <property type="term" value="C:membrane"/>
    <property type="evidence" value="ECO:0007669"/>
    <property type="project" value="UniProtKB-SubCell"/>
</dbReference>
<sequence>MRYRVRSSMCATVPGPTRDPYSADISPPARAHPGTPRRQAKFSTSCGDNHGIRPPPPEQYLTPLQQKEVCIRHLRARLQENVEKLQDRDAEVEELRAQLWRMQEDWVEEECRRVEAQLALKEARREIQQLQRVVEAVRSRLGGAGAGDEGFRDISAQNHKLDALLLSMELAQEARPAGTSWSCGASPSRSLTRSSTYTKLSCEALPDRDGLSGEETLDSGFVGGGSRADLLLDPESESPLPRSSTYDKLCVDTPPFFLEPLLLGAPCEQAVQTDGTPRSPDAVSAWTSAEVEDLDSIAGTSPPPSCALQLAPPGGDAEQQPADETPLHELMEVTVMEEEEEGEGAAEVAGPPHKSYWSRLFVVDLLAVGLPVVPALAWLCRAPCRAGPPICNIGSLLRGCCTLALHSLRRGGGAKGGPMGRVMQI</sequence>
<keyword evidence="6" id="KW-0472">Membrane</keyword>
<dbReference type="Pfam" id="PF15290">
    <property type="entry name" value="Syntaphilin"/>
    <property type="match status" value="1"/>
</dbReference>
<name>A0A0P7TNG7_SCLFO</name>
<evidence type="ECO:0000256" key="5">
    <source>
        <dbReference type="ARBA" id="ARBA00023054"/>
    </source>
</evidence>
<evidence type="ECO:0000256" key="7">
    <source>
        <dbReference type="SAM" id="Coils"/>
    </source>
</evidence>
<evidence type="ECO:0000313" key="9">
    <source>
        <dbReference type="EMBL" id="KPP62680.1"/>
    </source>
</evidence>
<gene>
    <name evidence="9" type="ORF">Z043_119127</name>
</gene>
<keyword evidence="3" id="KW-0812">Transmembrane</keyword>
<dbReference type="Proteomes" id="UP000034805">
    <property type="component" value="Unassembled WGS sequence"/>
</dbReference>
<reference evidence="9 10" key="1">
    <citation type="submission" date="2015-08" db="EMBL/GenBank/DDBJ databases">
        <title>The genome of the Asian arowana (Scleropages formosus).</title>
        <authorList>
            <person name="Tan M.H."/>
            <person name="Gan H.M."/>
            <person name="Croft L.J."/>
            <person name="Austin C.M."/>
        </authorList>
    </citation>
    <scope>NUCLEOTIDE SEQUENCE [LARGE SCALE GENOMIC DNA]</scope>
    <source>
        <strain evidence="9">Aro1</strain>
    </source>
</reference>
<evidence type="ECO:0000256" key="1">
    <source>
        <dbReference type="ARBA" id="ARBA00004167"/>
    </source>
</evidence>
<keyword evidence="2" id="KW-0597">Phosphoprotein</keyword>
<dbReference type="EMBL" id="JARO02008483">
    <property type="protein sequence ID" value="KPP62680.1"/>
    <property type="molecule type" value="Genomic_DNA"/>
</dbReference>
<dbReference type="PANTHER" id="PTHR16208:SF5">
    <property type="entry name" value="SYNTAPHILIN-LIKE"/>
    <property type="match status" value="1"/>
</dbReference>
<evidence type="ECO:0000313" key="10">
    <source>
        <dbReference type="Proteomes" id="UP000034805"/>
    </source>
</evidence>
<keyword evidence="4" id="KW-1133">Transmembrane helix</keyword>
<feature type="region of interest" description="Disordered" evidence="8">
    <location>
        <begin position="1"/>
        <end position="60"/>
    </location>
</feature>
<evidence type="ECO:0000256" key="4">
    <source>
        <dbReference type="ARBA" id="ARBA00022989"/>
    </source>
</evidence>
<comment type="caution">
    <text evidence="9">The sequence shown here is derived from an EMBL/GenBank/DDBJ whole genome shotgun (WGS) entry which is preliminary data.</text>
</comment>
<evidence type="ECO:0000256" key="8">
    <source>
        <dbReference type="SAM" id="MobiDB-lite"/>
    </source>
</evidence>
<feature type="coiled-coil region" evidence="7">
    <location>
        <begin position="75"/>
        <end position="140"/>
    </location>
</feature>
<comment type="subcellular location">
    <subcellularLocation>
        <location evidence="1">Membrane</location>
        <topology evidence="1">Single-pass membrane protein</topology>
    </subcellularLocation>
</comment>
<dbReference type="GO" id="GO:0030182">
    <property type="term" value="P:neuron differentiation"/>
    <property type="evidence" value="ECO:0007669"/>
    <property type="project" value="TreeGrafter"/>
</dbReference>